<dbReference type="Proteomes" id="UP000012042">
    <property type="component" value="Chromosome"/>
</dbReference>
<dbReference type="EMBL" id="AP012167">
    <property type="protein sequence ID" value="BAN06277.1"/>
    <property type="molecule type" value="Genomic_DNA"/>
</dbReference>
<keyword evidence="1" id="KW-0812">Transmembrane</keyword>
<protein>
    <submittedName>
        <fullName evidence="3">Swarming motility protein swrAB</fullName>
    </submittedName>
</protein>
<organism evidence="3 4">
    <name type="scientific">Levilactobacillus brevis KB290</name>
    <dbReference type="NCBI Taxonomy" id="1001583"/>
    <lineage>
        <taxon>Bacteria</taxon>
        <taxon>Bacillati</taxon>
        <taxon>Bacillota</taxon>
        <taxon>Bacilli</taxon>
        <taxon>Lactobacillales</taxon>
        <taxon>Lactobacillaceae</taxon>
        <taxon>Levilactobacillus</taxon>
    </lineage>
</organism>
<evidence type="ECO:0000313" key="4">
    <source>
        <dbReference type="Proteomes" id="UP000012042"/>
    </source>
</evidence>
<dbReference type="InterPro" id="IPR001478">
    <property type="entry name" value="PDZ"/>
</dbReference>
<dbReference type="KEGG" id="lbk:LVISKB_0642"/>
<dbReference type="InterPro" id="IPR036034">
    <property type="entry name" value="PDZ_sf"/>
</dbReference>
<feature type="transmembrane region" description="Helical" evidence="1">
    <location>
        <begin position="262"/>
        <end position="281"/>
    </location>
</feature>
<evidence type="ECO:0000256" key="1">
    <source>
        <dbReference type="SAM" id="Phobius"/>
    </source>
</evidence>
<proteinExistence type="predicted"/>
<feature type="transmembrane region" description="Helical" evidence="1">
    <location>
        <begin position="122"/>
        <end position="140"/>
    </location>
</feature>
<feature type="transmembrane region" description="Helical" evidence="1">
    <location>
        <begin position="230"/>
        <end position="250"/>
    </location>
</feature>
<evidence type="ECO:0000313" key="3">
    <source>
        <dbReference type="EMBL" id="BAN06277.1"/>
    </source>
</evidence>
<dbReference type="SUPFAM" id="SSF50156">
    <property type="entry name" value="PDZ domain-like"/>
    <property type="match status" value="1"/>
</dbReference>
<feature type="transmembrane region" description="Helical" evidence="1">
    <location>
        <begin position="25"/>
        <end position="47"/>
    </location>
</feature>
<feature type="transmembrane region" description="Helical" evidence="1">
    <location>
        <begin position="160"/>
        <end position="180"/>
    </location>
</feature>
<name>M5AD64_LEVBR</name>
<dbReference type="AlphaFoldDB" id="M5AD64"/>
<dbReference type="Gene3D" id="2.30.42.10">
    <property type="match status" value="1"/>
</dbReference>
<keyword evidence="1" id="KW-0472">Membrane</keyword>
<accession>M5AD64</accession>
<reference evidence="3 4" key="1">
    <citation type="journal article" date="2013" name="PLoS ONE">
        <title>Genomic Analysis by Deep Sequencing of the Probiotic Lactobacillus brevis KB290 Harboring Nine Plasmids Reveals Genomic Stability.</title>
        <authorList>
            <person name="Fukao M."/>
            <person name="Oshima K."/>
            <person name="Morita H."/>
            <person name="Toh H."/>
            <person name="Suda W."/>
            <person name="Kim S.W."/>
            <person name="Suzuki S."/>
            <person name="Yakabe T."/>
            <person name="Hattori M."/>
            <person name="Yajima N."/>
        </authorList>
    </citation>
    <scope>NUCLEOTIDE SEQUENCE [LARGE SCALE GENOMIC DNA]</scope>
    <source>
        <strain evidence="3 4">KB290</strain>
    </source>
</reference>
<sequence>MLPVFISCYTGDSNFFRKGVDFMRTLIACGSFLLQPLVWLAILRVWLASRARITTERRNFGSAVYSDHYELRHMLTQGLLLGLGLSVINLLIGFSLPVIWILAYEGLAILTLILLPTTILPLTLIAGATLITLLGGTYITPKPDLSAWGLRWATVPVQNYFWLALAFFLLMGHWIIHYGGRFTSPKIYAKQRGKQIAGYPWRELLVLPMVTLVPGDWITSHWAFWPVFSWQGHQFAILVLPLILGLRFTVFRQAPQQVYHALGRRLIWLALAAIIGIGWSYWRPQDAVWGIIILLVGYVAVLWQAKRYDARQPFWYSQVDDGVRVLAIRPRTPAVKLDLEPGDIILECNHQPVVSETSFYEALLANPAYCHLRVRNMAGELKMTETAIYSGAPHEIGIVLFRDQEG</sequence>
<keyword evidence="1" id="KW-1133">Transmembrane helix</keyword>
<gene>
    <name evidence="3" type="ORF">LVISKB_0642</name>
</gene>
<dbReference type="HOGENOM" id="CLU_051142_1_0_9"/>
<dbReference type="PATRIC" id="fig|1001583.3.peg.632"/>
<feature type="domain" description="PDZ" evidence="2">
    <location>
        <begin position="318"/>
        <end position="365"/>
    </location>
</feature>
<feature type="transmembrane region" description="Helical" evidence="1">
    <location>
        <begin position="74"/>
        <end position="92"/>
    </location>
</feature>
<evidence type="ECO:0000259" key="2">
    <source>
        <dbReference type="Pfam" id="PF13180"/>
    </source>
</evidence>
<feature type="transmembrane region" description="Helical" evidence="1">
    <location>
        <begin position="287"/>
        <end position="305"/>
    </location>
</feature>
<dbReference type="Pfam" id="PF13180">
    <property type="entry name" value="PDZ_2"/>
    <property type="match status" value="1"/>
</dbReference>